<dbReference type="GO" id="GO:0016851">
    <property type="term" value="F:magnesium chelatase activity"/>
    <property type="evidence" value="ECO:0007669"/>
    <property type="project" value="UniProtKB-UniRule"/>
</dbReference>
<dbReference type="InterPro" id="IPR011775">
    <property type="entry name" value="Mg_chelatase_ATPase-isu"/>
</dbReference>
<comment type="similarity">
    <text evidence="2 10">Belongs to the Mg-chelatase subunits D/I family.</text>
</comment>
<feature type="domain" description="AAA+ ATPase" evidence="12">
    <location>
        <begin position="83"/>
        <end position="265"/>
    </location>
</feature>
<comment type="catalytic activity">
    <reaction evidence="9 10">
        <text>protoporphyrin IX + Mg(2+) + ATP + H2O = Mg-protoporphyrin IX + ADP + phosphate + 3 H(+)</text>
        <dbReference type="Rhea" id="RHEA:13961"/>
        <dbReference type="ChEBI" id="CHEBI:15377"/>
        <dbReference type="ChEBI" id="CHEBI:15378"/>
        <dbReference type="ChEBI" id="CHEBI:18420"/>
        <dbReference type="ChEBI" id="CHEBI:30616"/>
        <dbReference type="ChEBI" id="CHEBI:43474"/>
        <dbReference type="ChEBI" id="CHEBI:57306"/>
        <dbReference type="ChEBI" id="CHEBI:60492"/>
        <dbReference type="ChEBI" id="CHEBI:456216"/>
        <dbReference type="EC" id="6.6.1.1"/>
    </reaction>
</comment>
<dbReference type="PANTHER" id="PTHR32039:SF9">
    <property type="entry name" value="MAGNESIUM-CHELATASE SUBUNIT CHLI-2, CHLOROPLASTIC"/>
    <property type="match status" value="1"/>
</dbReference>
<evidence type="ECO:0000256" key="3">
    <source>
        <dbReference type="ARBA" id="ARBA00022531"/>
    </source>
</evidence>
<dbReference type="SMART" id="SM00382">
    <property type="entry name" value="AAA"/>
    <property type="match status" value="1"/>
</dbReference>
<keyword evidence="10" id="KW-0150">Chloroplast</keyword>
<evidence type="ECO:0000256" key="4">
    <source>
        <dbReference type="ARBA" id="ARBA00022598"/>
    </source>
</evidence>
<keyword evidence="6 10" id="KW-0067">ATP-binding</keyword>
<dbReference type="STRING" id="436017.A4RS00"/>
<reference evidence="13 14" key="1">
    <citation type="journal article" date="2007" name="Proc. Natl. Acad. Sci. U.S.A.">
        <title>The tiny eukaryote Ostreococcus provides genomic insights into the paradox of plankton speciation.</title>
        <authorList>
            <person name="Palenik B."/>
            <person name="Grimwood J."/>
            <person name="Aerts A."/>
            <person name="Rouze P."/>
            <person name="Salamov A."/>
            <person name="Putnam N."/>
            <person name="Dupont C."/>
            <person name="Jorgensen R."/>
            <person name="Derelle E."/>
            <person name="Rombauts S."/>
            <person name="Zhou K."/>
            <person name="Otillar R."/>
            <person name="Merchant S.S."/>
            <person name="Podell S."/>
            <person name="Gaasterland T."/>
            <person name="Napoli C."/>
            <person name="Gendler K."/>
            <person name="Manuell A."/>
            <person name="Tai V."/>
            <person name="Vallon O."/>
            <person name="Piganeau G."/>
            <person name="Jancek S."/>
            <person name="Heijde M."/>
            <person name="Jabbari K."/>
            <person name="Bowler C."/>
            <person name="Lohr M."/>
            <person name="Robbens S."/>
            <person name="Werner G."/>
            <person name="Dubchak I."/>
            <person name="Pazour G.J."/>
            <person name="Ren Q."/>
            <person name="Paulsen I."/>
            <person name="Delwiche C."/>
            <person name="Schmutz J."/>
            <person name="Rokhsar D."/>
            <person name="Van de Peer Y."/>
            <person name="Moreau H."/>
            <person name="Grigoriev I.V."/>
        </authorList>
    </citation>
    <scope>NUCLEOTIDE SEQUENCE [LARGE SCALE GENOMIC DNA]</scope>
    <source>
        <strain evidence="13 14">CCE9901</strain>
    </source>
</reference>
<dbReference type="PANTHER" id="PTHR32039">
    <property type="entry name" value="MAGNESIUM-CHELATASE SUBUNIT CHLI"/>
    <property type="match status" value="1"/>
</dbReference>
<feature type="region of interest" description="Disordered" evidence="11">
    <location>
        <begin position="1"/>
        <end position="20"/>
    </location>
</feature>
<comment type="subunit">
    <text evidence="10">The magnesium chelatase complex is a heterotrimer consisting of subunits CHLI, CHLD, AND CHLH.</text>
</comment>
<evidence type="ECO:0000256" key="10">
    <source>
        <dbReference type="RuleBase" id="RU362087"/>
    </source>
</evidence>
<evidence type="ECO:0000313" key="14">
    <source>
        <dbReference type="Proteomes" id="UP000001568"/>
    </source>
</evidence>
<keyword evidence="7 10" id="KW-0149">Chlorophyll biosynthesis</keyword>
<dbReference type="InterPro" id="IPR027417">
    <property type="entry name" value="P-loop_NTPase"/>
</dbReference>
<dbReference type="OMA" id="PAKFIMI"/>
<keyword evidence="4 10" id="KW-0436">Ligase</keyword>
<gene>
    <name evidence="13" type="ORF">OSTLU_29195</name>
</gene>
<organism evidence="13 14">
    <name type="scientific">Ostreococcus lucimarinus (strain CCE9901)</name>
    <dbReference type="NCBI Taxonomy" id="436017"/>
    <lineage>
        <taxon>Eukaryota</taxon>
        <taxon>Viridiplantae</taxon>
        <taxon>Chlorophyta</taxon>
        <taxon>Mamiellophyceae</taxon>
        <taxon>Mamiellales</taxon>
        <taxon>Bathycoccaceae</taxon>
        <taxon>Ostreococcus</taxon>
    </lineage>
</organism>
<dbReference type="Gramene" id="ABO94285">
    <property type="protein sequence ID" value="ABO94285"/>
    <property type="gene ID" value="OSTLU_29195"/>
</dbReference>
<dbReference type="HOGENOM" id="CLU_016684_0_0_1"/>
<keyword evidence="3 10" id="KW-0602">Photosynthesis</keyword>
<keyword evidence="5 10" id="KW-0547">Nucleotide-binding</keyword>
<evidence type="ECO:0000256" key="5">
    <source>
        <dbReference type="ARBA" id="ARBA00022741"/>
    </source>
</evidence>
<evidence type="ECO:0000313" key="13">
    <source>
        <dbReference type="EMBL" id="ABO94285.1"/>
    </source>
</evidence>
<dbReference type="InterPro" id="IPR003593">
    <property type="entry name" value="AAA+_ATPase"/>
</dbReference>
<dbReference type="GO" id="GO:0015979">
    <property type="term" value="P:photosynthesis"/>
    <property type="evidence" value="ECO:0007669"/>
    <property type="project" value="UniProtKB-UniRule"/>
</dbReference>
<dbReference type="RefSeq" id="XP_001415993.1">
    <property type="nucleotide sequence ID" value="XM_001415956.1"/>
</dbReference>
<dbReference type="SUPFAM" id="SSF52540">
    <property type="entry name" value="P-loop containing nucleoside triphosphate hydrolases"/>
    <property type="match status" value="1"/>
</dbReference>
<dbReference type="KEGG" id="olu:OSTLU_29195"/>
<dbReference type="UniPathway" id="UPA00668"/>
<dbReference type="OrthoDB" id="34999at2759"/>
<evidence type="ECO:0000256" key="8">
    <source>
        <dbReference type="ARBA" id="ARBA00038576"/>
    </source>
</evidence>
<protein>
    <recommendedName>
        <fullName evidence="10">Mg-protoporphyrin IX chelatase</fullName>
        <ecNumber evidence="10">6.6.1.1</ecNumber>
    </recommendedName>
</protein>
<dbReference type="InterPro" id="IPR000523">
    <property type="entry name" value="Mg_chelatse_chII-like_cat_dom"/>
</dbReference>
<comment type="activity regulation">
    <text evidence="10">Redox regulation; active in reducing conditions, inactive in oxidizing conditions.</text>
</comment>
<keyword evidence="14" id="KW-1185">Reference proteome</keyword>
<evidence type="ECO:0000256" key="9">
    <source>
        <dbReference type="ARBA" id="ARBA00048693"/>
    </source>
</evidence>
<dbReference type="InterPro" id="IPR041628">
    <property type="entry name" value="ChlI/MoxR_AAA_lid"/>
</dbReference>
<dbReference type="EMBL" id="CP000581">
    <property type="protein sequence ID" value="ABO94285.1"/>
    <property type="molecule type" value="Genomic_DNA"/>
</dbReference>
<dbReference type="GO" id="GO:0009570">
    <property type="term" value="C:chloroplast stroma"/>
    <property type="evidence" value="ECO:0007669"/>
    <property type="project" value="TreeGrafter"/>
</dbReference>
<sequence length="443" mass="47926">MRCSSAPRRAPGAARARTTRAVADKTRARATAATTVGGRARASDARRATVTRAKSESASFPFVKIVAQEELKLALTLNVVDSAIGGVLIMGDRGTAKSVSVRSLVQLLPEIDVVKNDPFNSSPTNPELMGPDVREAFQRGETLETAKMRVPMVEVPLGTTEDRICGTIDIEKALSEGTKAYDPGLLAKANRGLLYIDEVNLLDDSLVDVVLDSAAGGWNTVEREGISLTHPAKFIMIGSGNPEEGELRPQLLDRFGMAVNIRTIFDMDQRTELVMNKLAYERDPKGYTEECREETEALKAKIVAAQKLLPSVTMDRDFALKISGVCALVNVDGLRGDIVVTRAAKALVAFEGRTEVTMEDIARVIGPCLSHRLRKDVTDTMDGGFKVTLAFNKIFKGSAMLNFDETMAEGIKAPEPEKPKEAAKPKEEPKKKAGAWSGLPGGR</sequence>
<proteinExistence type="inferred from homology"/>
<name>A4RS00_OSTLU</name>
<dbReference type="InterPro" id="IPR045006">
    <property type="entry name" value="CHLI-like"/>
</dbReference>
<evidence type="ECO:0000259" key="12">
    <source>
        <dbReference type="SMART" id="SM00382"/>
    </source>
</evidence>
<feature type="compositionally biased region" description="Basic and acidic residues" evidence="11">
    <location>
        <begin position="412"/>
        <end position="431"/>
    </location>
</feature>
<dbReference type="GeneID" id="4999821"/>
<dbReference type="GO" id="GO:0015995">
    <property type="term" value="P:chlorophyll biosynthetic process"/>
    <property type="evidence" value="ECO:0007669"/>
    <property type="project" value="UniProtKB-UniPathway"/>
</dbReference>
<dbReference type="Proteomes" id="UP000001568">
    <property type="component" value="Chromosome 1"/>
</dbReference>
<dbReference type="GO" id="GO:0005524">
    <property type="term" value="F:ATP binding"/>
    <property type="evidence" value="ECO:0007669"/>
    <property type="project" value="UniProtKB-UniRule"/>
</dbReference>
<comment type="pathway">
    <text evidence="1 10">Porphyrin-containing compound metabolism; chlorophyll biosynthesis.</text>
</comment>
<evidence type="ECO:0000256" key="1">
    <source>
        <dbReference type="ARBA" id="ARBA00005173"/>
    </source>
</evidence>
<evidence type="ECO:0000256" key="6">
    <source>
        <dbReference type="ARBA" id="ARBA00022840"/>
    </source>
</evidence>
<evidence type="ECO:0000256" key="2">
    <source>
        <dbReference type="ARBA" id="ARBA00005799"/>
    </source>
</evidence>
<evidence type="ECO:0000256" key="7">
    <source>
        <dbReference type="ARBA" id="ARBA00023171"/>
    </source>
</evidence>
<dbReference type="EC" id="6.6.1.1" evidence="10"/>
<accession>A4RS00</accession>
<evidence type="ECO:0000256" key="11">
    <source>
        <dbReference type="SAM" id="MobiDB-lite"/>
    </source>
</evidence>
<keyword evidence="10" id="KW-0934">Plastid</keyword>
<comment type="subunit">
    <text evidence="8">The magnesium chelatase complex is a heterotrimer consisting of subunits CHLI, CHLD and CHLH.</text>
</comment>
<dbReference type="Pfam" id="PF17863">
    <property type="entry name" value="AAA_lid_2"/>
    <property type="match status" value="1"/>
</dbReference>
<comment type="function">
    <text evidence="10">Involved in chlorophyll biosynthesis. Catalyzes the insertion of magnesium ion into protoporphyrin IX to yield Mg-protoporphyrin IX.</text>
</comment>
<dbReference type="Gene3D" id="1.10.8.80">
    <property type="entry name" value="Magnesium chelatase subunit I, C-Terminal domain"/>
    <property type="match status" value="1"/>
</dbReference>
<comment type="subcellular location">
    <subcellularLocation>
        <location evidence="10">Plastid</location>
        <location evidence="10">Chloroplast</location>
    </subcellularLocation>
</comment>
<dbReference type="NCBIfam" id="TIGR02030">
    <property type="entry name" value="BchI-ChlI"/>
    <property type="match status" value="1"/>
</dbReference>
<dbReference type="eggNOG" id="ENOG502QRUY">
    <property type="taxonomic scope" value="Eukaryota"/>
</dbReference>
<feature type="region of interest" description="Disordered" evidence="11">
    <location>
        <begin position="410"/>
        <end position="443"/>
    </location>
</feature>
<dbReference type="AlphaFoldDB" id="A4RS00"/>
<dbReference type="Pfam" id="PF01078">
    <property type="entry name" value="Mg_chelatase"/>
    <property type="match status" value="1"/>
</dbReference>
<dbReference type="FunFam" id="3.40.50.300:FF:000601">
    <property type="entry name" value="Mg-protoporphyrin IX chelatase"/>
    <property type="match status" value="1"/>
</dbReference>
<dbReference type="Gene3D" id="3.40.50.300">
    <property type="entry name" value="P-loop containing nucleotide triphosphate hydrolases"/>
    <property type="match status" value="1"/>
</dbReference>